<reference evidence="1 2" key="1">
    <citation type="journal article" date="2015" name="Genome Biol. Evol.">
        <title>The genome of winter moth (Operophtera brumata) provides a genomic perspective on sexual dimorphism and phenology.</title>
        <authorList>
            <person name="Derks M.F."/>
            <person name="Smit S."/>
            <person name="Salis L."/>
            <person name="Schijlen E."/>
            <person name="Bossers A."/>
            <person name="Mateman C."/>
            <person name="Pijl A.S."/>
            <person name="de Ridder D."/>
            <person name="Groenen M.A."/>
            <person name="Visser M.E."/>
            <person name="Megens H.J."/>
        </authorList>
    </citation>
    <scope>NUCLEOTIDE SEQUENCE [LARGE SCALE GENOMIC DNA]</scope>
    <source>
        <strain evidence="1">WM2013NL</strain>
        <tissue evidence="1">Head and thorax</tissue>
    </source>
</reference>
<gene>
    <name evidence="1" type="ORF">OBRU01_06634</name>
</gene>
<proteinExistence type="predicted"/>
<dbReference type="EMBL" id="JTDY01000778">
    <property type="protein sequence ID" value="KOB75914.1"/>
    <property type="molecule type" value="Genomic_DNA"/>
</dbReference>
<dbReference type="Proteomes" id="UP000037510">
    <property type="component" value="Unassembled WGS sequence"/>
</dbReference>
<protein>
    <submittedName>
        <fullName evidence="1">Uncharacterized protein</fullName>
    </submittedName>
</protein>
<evidence type="ECO:0000313" key="2">
    <source>
        <dbReference type="Proteomes" id="UP000037510"/>
    </source>
</evidence>
<evidence type="ECO:0000313" key="1">
    <source>
        <dbReference type="EMBL" id="KOB75914.1"/>
    </source>
</evidence>
<comment type="caution">
    <text evidence="1">The sequence shown here is derived from an EMBL/GenBank/DDBJ whole genome shotgun (WGS) entry which is preliminary data.</text>
</comment>
<organism evidence="1 2">
    <name type="scientific">Operophtera brumata</name>
    <name type="common">Winter moth</name>
    <name type="synonym">Phalaena brumata</name>
    <dbReference type="NCBI Taxonomy" id="104452"/>
    <lineage>
        <taxon>Eukaryota</taxon>
        <taxon>Metazoa</taxon>
        <taxon>Ecdysozoa</taxon>
        <taxon>Arthropoda</taxon>
        <taxon>Hexapoda</taxon>
        <taxon>Insecta</taxon>
        <taxon>Pterygota</taxon>
        <taxon>Neoptera</taxon>
        <taxon>Endopterygota</taxon>
        <taxon>Lepidoptera</taxon>
        <taxon>Glossata</taxon>
        <taxon>Ditrysia</taxon>
        <taxon>Geometroidea</taxon>
        <taxon>Geometridae</taxon>
        <taxon>Larentiinae</taxon>
        <taxon>Operophtera</taxon>
    </lineage>
</organism>
<dbReference type="AlphaFoldDB" id="A0A0L7LKM1"/>
<keyword evidence="2" id="KW-1185">Reference proteome</keyword>
<name>A0A0L7LKM1_OPEBR</name>
<sequence>MYTTELKRQKQPRVDPRLLTKTHVEAFNVKPKSKSYGPCTCSLDINLSETIRHMFEQVDVEQRKKAECTYLKHIVNKIFNGNIDVT</sequence>
<accession>A0A0L7LKM1</accession>